<evidence type="ECO:0000256" key="1">
    <source>
        <dbReference type="SAM" id="MobiDB-lite"/>
    </source>
</evidence>
<dbReference type="EMBL" id="LT615267">
    <property type="protein sequence ID" value="SCO74031.1"/>
    <property type="molecule type" value="Genomic_DNA"/>
</dbReference>
<dbReference type="VEuPathDB" id="PlasmoDB:PVX_082730"/>
<organism evidence="2 3">
    <name type="scientific">Plasmodium vivax</name>
    <name type="common">malaria parasite P. vivax</name>
    <dbReference type="NCBI Taxonomy" id="5855"/>
    <lineage>
        <taxon>Eukaryota</taxon>
        <taxon>Sar</taxon>
        <taxon>Alveolata</taxon>
        <taxon>Apicomplexa</taxon>
        <taxon>Aconoidasida</taxon>
        <taxon>Haemosporida</taxon>
        <taxon>Plasmodiidae</taxon>
        <taxon>Plasmodium</taxon>
        <taxon>Plasmodium (Plasmodium)</taxon>
    </lineage>
</organism>
<reference evidence="2 3" key="1">
    <citation type="submission" date="2016-07" db="EMBL/GenBank/DDBJ databases">
        <authorList>
            <consortium name="Pathogen Informatics"/>
        </authorList>
    </citation>
    <scope>NUCLEOTIDE SEQUENCE [LARGE SCALE GENOMIC DNA]</scope>
</reference>
<name>A0A1G4HGH5_PLAVI</name>
<feature type="compositionally biased region" description="Basic and acidic residues" evidence="1">
    <location>
        <begin position="537"/>
        <end position="565"/>
    </location>
</feature>
<dbReference type="VEuPathDB" id="PlasmoDB:PVPAM_120023300"/>
<proteinExistence type="predicted"/>
<evidence type="ECO:0000313" key="3">
    <source>
        <dbReference type="Proteomes" id="UP000305196"/>
    </source>
</evidence>
<dbReference type="Proteomes" id="UP000305196">
    <property type="component" value="Chromosome 12"/>
</dbReference>
<dbReference type="VEuPathDB" id="PlasmoDB:PVP01_1218800"/>
<dbReference type="AlphaFoldDB" id="A0A1G4HGH5"/>
<gene>
    <name evidence="2" type="ORF">PVC01_120022500</name>
</gene>
<protein>
    <submittedName>
        <fullName evidence="2">Uncharacterized protein</fullName>
    </submittedName>
</protein>
<sequence length="683" mass="78998">MSDFLGTKLTNHDVSEVRREFRKKRKHSHYDEHDFYVYYRNLLAEERKKREKRESSKRRKEKQQAEAEDEFKPCNYLSSRYKRKEDVTKKGLYDYIDEEDSIYEDIITSAHFDDKANYADDDLRFSFFNESVSYALLRNNNYIDGIPIGIDMKVANKYIEEDVPKGSGAETIAKQDCLASRGTPTHVTPPPDEEPNAQGGKNCAESNHDVILKGDSSKRRNPIGPKLPKIFEQIRHKIEEQTHTKERSENAYINILSSRNRLISIKMEEQKAFEKLIKEIYKPKNNFEGAFYKKNQNSIDQVKKREFDRLRKDFLLPHRRGIHDEGSIAKHAQIEMTATGRRQTFGQTDYEDYSDSSLENVYPSSARRNEKKGHGMLLDRKSRQSEDRCIIPYSSLSIDVDSGEEDAFVLYNPGEHQAEEMLLLRSKFYRSLFGSTQVGKPDRGALADEIEDLNVRYAKLINPNMEVKLSKSELLELYAPKKSWVQSGRPLTHEEEEEAQNEIYVLKNKINFNNDLKKRHRFYFYCRVKEGRMDADGRMDAGGRTNADGRMDAGGRTNADGRMDAGGRTNADGRMTTDGRINPDGSVSRRVDNILSAPERAEFEELMGKLKRYYLDFYNREIANEDVNTNFQIQEYQFAKCLYEKLGISDPSAGDHSGAEAERSIVDDFLKIPQFVFDAIFCA</sequence>
<evidence type="ECO:0000313" key="2">
    <source>
        <dbReference type="EMBL" id="SCO74031.1"/>
    </source>
</evidence>
<accession>A0A1G4HGH5</accession>
<feature type="region of interest" description="Disordered" evidence="1">
    <location>
        <begin position="537"/>
        <end position="587"/>
    </location>
</feature>
<feature type="region of interest" description="Disordered" evidence="1">
    <location>
        <begin position="48"/>
        <end position="69"/>
    </location>
</feature>
<dbReference type="VEuPathDB" id="PlasmoDB:PVW1_120033300"/>
<feature type="region of interest" description="Disordered" evidence="1">
    <location>
        <begin position="179"/>
        <end position="204"/>
    </location>
</feature>